<dbReference type="GO" id="GO:0009749">
    <property type="term" value="P:response to glucose"/>
    <property type="evidence" value="ECO:0007669"/>
    <property type="project" value="TreeGrafter"/>
</dbReference>
<evidence type="ECO:0000313" key="3">
    <source>
        <dbReference type="EMBL" id="GMI75574.1"/>
    </source>
</evidence>
<dbReference type="SUPFAM" id="SSF53784">
    <property type="entry name" value="Phosphofructokinase"/>
    <property type="match status" value="1"/>
</dbReference>
<dbReference type="AlphaFoldDB" id="A0A9W7LSJ7"/>
<gene>
    <name evidence="3" type="ORF">HRI_001226700</name>
</gene>
<keyword evidence="4" id="KW-1185">Reference proteome</keyword>
<dbReference type="GO" id="GO:0005829">
    <property type="term" value="C:cytosol"/>
    <property type="evidence" value="ECO:0007669"/>
    <property type="project" value="TreeGrafter"/>
</dbReference>
<name>A0A9W7LSJ7_HIBTR</name>
<dbReference type="Proteomes" id="UP001165190">
    <property type="component" value="Unassembled WGS sequence"/>
</dbReference>
<keyword evidence="1" id="KW-0963">Cytoplasm</keyword>
<proteinExistence type="predicted"/>
<dbReference type="Gene3D" id="3.40.50.460">
    <property type="entry name" value="Phosphofructokinase domain"/>
    <property type="match status" value="1"/>
</dbReference>
<keyword evidence="2" id="KW-0324">Glycolysis</keyword>
<dbReference type="PANTHER" id="PTHR43650">
    <property type="entry name" value="PYROPHOSPHATE--FRUCTOSE 6-PHOSPHATE 1-PHOSPHOTRANSFERASE"/>
    <property type="match status" value="1"/>
</dbReference>
<accession>A0A9W7LSJ7</accession>
<sequence length="149" mass="16679">MVTFPLPCFNILFINNDAFSQVIGHVCYHILAPCLNGYMETITNLNNPVNKWHCDVAPILTMMIVKRLSQNPNSLAIGKPAIHLATVDLKGKAYELLRQNATRFLLDDVYRNPGPLQFDGSGADAKAVTHMKTMITWAASRNYMNISTR</sequence>
<dbReference type="EMBL" id="BSYR01000011">
    <property type="protein sequence ID" value="GMI75574.1"/>
    <property type="molecule type" value="Genomic_DNA"/>
</dbReference>
<evidence type="ECO:0000256" key="1">
    <source>
        <dbReference type="ARBA" id="ARBA00022490"/>
    </source>
</evidence>
<dbReference type="GO" id="GO:0015979">
    <property type="term" value="P:photosynthesis"/>
    <property type="evidence" value="ECO:0007669"/>
    <property type="project" value="TreeGrafter"/>
</dbReference>
<dbReference type="GO" id="GO:0003872">
    <property type="term" value="F:6-phosphofructokinase activity"/>
    <property type="evidence" value="ECO:0007669"/>
    <property type="project" value="InterPro"/>
</dbReference>
<dbReference type="OrthoDB" id="537915at2759"/>
<organism evidence="3 4">
    <name type="scientific">Hibiscus trionum</name>
    <name type="common">Flower of an hour</name>
    <dbReference type="NCBI Taxonomy" id="183268"/>
    <lineage>
        <taxon>Eukaryota</taxon>
        <taxon>Viridiplantae</taxon>
        <taxon>Streptophyta</taxon>
        <taxon>Embryophyta</taxon>
        <taxon>Tracheophyta</taxon>
        <taxon>Spermatophyta</taxon>
        <taxon>Magnoliopsida</taxon>
        <taxon>eudicotyledons</taxon>
        <taxon>Gunneridae</taxon>
        <taxon>Pentapetalae</taxon>
        <taxon>rosids</taxon>
        <taxon>malvids</taxon>
        <taxon>Malvales</taxon>
        <taxon>Malvaceae</taxon>
        <taxon>Malvoideae</taxon>
        <taxon>Hibiscus</taxon>
    </lineage>
</organism>
<dbReference type="InterPro" id="IPR035966">
    <property type="entry name" value="PKF_sf"/>
</dbReference>
<evidence type="ECO:0000313" key="4">
    <source>
        <dbReference type="Proteomes" id="UP001165190"/>
    </source>
</evidence>
<reference evidence="3" key="1">
    <citation type="submission" date="2023-05" db="EMBL/GenBank/DDBJ databases">
        <title>Genome and transcriptome analyses reveal genes involved in the formation of fine ridges on petal epidermal cells in Hibiscus trionum.</title>
        <authorList>
            <person name="Koshimizu S."/>
            <person name="Masuda S."/>
            <person name="Ishii T."/>
            <person name="Shirasu K."/>
            <person name="Hoshino A."/>
            <person name="Arita M."/>
        </authorList>
    </citation>
    <scope>NUCLEOTIDE SEQUENCE</scope>
    <source>
        <strain evidence="3">Hamamatsu line</strain>
    </source>
</reference>
<evidence type="ECO:0000256" key="2">
    <source>
        <dbReference type="ARBA" id="ARBA00023152"/>
    </source>
</evidence>
<protein>
    <submittedName>
        <fullName evidence="3">Uncharacterized protein</fullName>
    </submittedName>
</protein>
<comment type="caution">
    <text evidence="3">The sequence shown here is derived from an EMBL/GenBank/DDBJ whole genome shotgun (WGS) entry which is preliminary data.</text>
</comment>
<dbReference type="PANTHER" id="PTHR43650:SF17">
    <property type="entry name" value="PYROPHOSPHATE--FRUCTOSE 6-PHOSPHATE 1-PHOSPHOTRANSFERASE SUBUNIT ALPHA 1"/>
    <property type="match status" value="1"/>
</dbReference>
<dbReference type="GO" id="GO:0047334">
    <property type="term" value="F:diphosphate-fructose-6-phosphate 1-phosphotransferase activity"/>
    <property type="evidence" value="ECO:0007669"/>
    <property type="project" value="TreeGrafter"/>
</dbReference>